<evidence type="ECO:0000313" key="3">
    <source>
        <dbReference type="Proteomes" id="UP000255087"/>
    </source>
</evidence>
<dbReference type="Proteomes" id="UP000255087">
    <property type="component" value="Unassembled WGS sequence"/>
</dbReference>
<accession>A0A380QAL3</accession>
<evidence type="ECO:0000313" key="2">
    <source>
        <dbReference type="EMBL" id="SUP83763.1"/>
    </source>
</evidence>
<reference evidence="2 3" key="1">
    <citation type="submission" date="2018-06" db="EMBL/GenBank/DDBJ databases">
        <authorList>
            <consortium name="Pathogen Informatics"/>
            <person name="Doyle S."/>
        </authorList>
    </citation>
    <scope>NUCLEOTIDE SEQUENCE [LARGE SCALE GENOMIC DNA]</scope>
    <source>
        <strain evidence="2 3">NCTC8580</strain>
    </source>
</reference>
<organism evidence="2 3">
    <name type="scientific">Yersinia pseudotuberculosis</name>
    <dbReference type="NCBI Taxonomy" id="633"/>
    <lineage>
        <taxon>Bacteria</taxon>
        <taxon>Pseudomonadati</taxon>
        <taxon>Pseudomonadota</taxon>
        <taxon>Gammaproteobacteria</taxon>
        <taxon>Enterobacterales</taxon>
        <taxon>Yersiniaceae</taxon>
        <taxon>Yersinia</taxon>
    </lineage>
</organism>
<proteinExistence type="predicted"/>
<feature type="region of interest" description="Disordered" evidence="1">
    <location>
        <begin position="63"/>
        <end position="91"/>
    </location>
</feature>
<name>A0A380QAL3_YERPU</name>
<gene>
    <name evidence="2" type="ORF">NCTC8580_02707</name>
</gene>
<evidence type="ECO:0000256" key="1">
    <source>
        <dbReference type="SAM" id="MobiDB-lite"/>
    </source>
</evidence>
<dbReference type="EMBL" id="UHJC01000001">
    <property type="protein sequence ID" value="SUP83763.1"/>
    <property type="molecule type" value="Genomic_DNA"/>
</dbReference>
<sequence>MITDKDVVPALASVGFNRYTTFGWVLPRPDRPAAGPDDVLHHFSWFFTRVFAWIKSDRGKRPLRGGEGLSANSPSPEKQKLCGASFTTESC</sequence>
<protein>
    <submittedName>
        <fullName evidence="2">Phage protein</fullName>
    </submittedName>
</protein>
<dbReference type="AlphaFoldDB" id="A0A380QAL3"/>